<dbReference type="PANTHER" id="PTHR19857:SF19">
    <property type="entry name" value="26S PROTEASOME REGULATORY SUBUNIT RPN14"/>
    <property type="match status" value="1"/>
</dbReference>
<name>X6M1T2_RETFI</name>
<dbReference type="AlphaFoldDB" id="X6M1T2"/>
<dbReference type="PROSITE" id="PS50082">
    <property type="entry name" value="WD_REPEATS_2"/>
    <property type="match status" value="1"/>
</dbReference>
<keyword evidence="3" id="KW-0647">Proteasome</keyword>
<protein>
    <submittedName>
        <fullName evidence="7">Uncharacterized protein</fullName>
    </submittedName>
</protein>
<dbReference type="OrthoDB" id="10257301at2759"/>
<evidence type="ECO:0000256" key="5">
    <source>
        <dbReference type="PROSITE-ProRule" id="PRU00221"/>
    </source>
</evidence>
<evidence type="ECO:0000256" key="4">
    <source>
        <dbReference type="ARBA" id="ARBA00038321"/>
    </source>
</evidence>
<dbReference type="SMART" id="SM00320">
    <property type="entry name" value="WD40"/>
    <property type="match status" value="4"/>
</dbReference>
<comment type="similarity">
    <text evidence="4">Belongs to the WD repeat PAAF1/RPN14 family.</text>
</comment>
<evidence type="ECO:0000256" key="1">
    <source>
        <dbReference type="ARBA" id="ARBA00022574"/>
    </source>
</evidence>
<dbReference type="PANTHER" id="PTHR19857">
    <property type="entry name" value="MITOCHONDRIAL DIVISION PROTEIN 1-RELATED"/>
    <property type="match status" value="1"/>
</dbReference>
<feature type="repeat" description="WD" evidence="5">
    <location>
        <begin position="157"/>
        <end position="198"/>
    </location>
</feature>
<keyword evidence="8" id="KW-1185">Reference proteome</keyword>
<dbReference type="InterPro" id="IPR015943">
    <property type="entry name" value="WD40/YVTN_repeat-like_dom_sf"/>
</dbReference>
<reference evidence="7 8" key="1">
    <citation type="journal article" date="2013" name="Curr. Biol.">
        <title>The Genome of the Foraminiferan Reticulomyxa filosa.</title>
        <authorList>
            <person name="Glockner G."/>
            <person name="Hulsmann N."/>
            <person name="Schleicher M."/>
            <person name="Noegel A.A."/>
            <person name="Eichinger L."/>
            <person name="Gallinger C."/>
            <person name="Pawlowski J."/>
            <person name="Sierra R."/>
            <person name="Euteneuer U."/>
            <person name="Pillet L."/>
            <person name="Moustafa A."/>
            <person name="Platzer M."/>
            <person name="Groth M."/>
            <person name="Szafranski K."/>
            <person name="Schliwa M."/>
        </authorList>
    </citation>
    <scope>NUCLEOTIDE SEQUENCE [LARGE SCALE GENOMIC DNA]</scope>
</reference>
<dbReference type="Proteomes" id="UP000023152">
    <property type="component" value="Unassembled WGS sequence"/>
</dbReference>
<organism evidence="7 8">
    <name type="scientific">Reticulomyxa filosa</name>
    <dbReference type="NCBI Taxonomy" id="46433"/>
    <lineage>
        <taxon>Eukaryota</taxon>
        <taxon>Sar</taxon>
        <taxon>Rhizaria</taxon>
        <taxon>Retaria</taxon>
        <taxon>Foraminifera</taxon>
        <taxon>Monothalamids</taxon>
        <taxon>Reticulomyxidae</taxon>
        <taxon>Reticulomyxa</taxon>
    </lineage>
</organism>
<evidence type="ECO:0000256" key="3">
    <source>
        <dbReference type="ARBA" id="ARBA00022942"/>
    </source>
</evidence>
<dbReference type="EMBL" id="ASPP01026680">
    <property type="protein sequence ID" value="ETO06920.1"/>
    <property type="molecule type" value="Genomic_DNA"/>
</dbReference>
<dbReference type="InterPro" id="IPR036322">
    <property type="entry name" value="WD40_repeat_dom_sf"/>
</dbReference>
<keyword evidence="2" id="KW-0677">Repeat</keyword>
<dbReference type="SUPFAM" id="SSF50978">
    <property type="entry name" value="WD40 repeat-like"/>
    <property type="match status" value="1"/>
</dbReference>
<dbReference type="InterPro" id="IPR051179">
    <property type="entry name" value="WD_repeat_multifunction"/>
</dbReference>
<evidence type="ECO:0000313" key="8">
    <source>
        <dbReference type="Proteomes" id="UP000023152"/>
    </source>
</evidence>
<dbReference type="GO" id="GO:0000502">
    <property type="term" value="C:proteasome complex"/>
    <property type="evidence" value="ECO:0007669"/>
    <property type="project" value="UniProtKB-KW"/>
</dbReference>
<dbReference type="Gene3D" id="2.130.10.10">
    <property type="entry name" value="YVTN repeat-like/Quinoprotein amine dehydrogenase"/>
    <property type="match status" value="2"/>
</dbReference>
<dbReference type="PROSITE" id="PS50294">
    <property type="entry name" value="WD_REPEATS_REGION"/>
    <property type="match status" value="1"/>
</dbReference>
<dbReference type="Pfam" id="PF00400">
    <property type="entry name" value="WD40"/>
    <property type="match status" value="1"/>
</dbReference>
<evidence type="ECO:0000256" key="6">
    <source>
        <dbReference type="SAM" id="MobiDB-lite"/>
    </source>
</evidence>
<sequence>MDSSFECHIIAPHRRIPLRQQQQQERHMTDITDANKKNKYVSCLCVGASEHYNKCVFLGMATQSHDVALRQCEIELWNVTKNEFHVTLRPNGNTNNTNAIVTCMKFFPSGELVLAGHNTGDMHIYAIADLRGCAAVTFAGQKSHGSGDDGNDKNKKSNGHLADVTSVGFIEHGHNIVSGGRDGCVKLWDCSTQQVIHSYFPLTINNQINDIAVVDIGKQQTLFSNKTYDNNNNNNNNNNNDNNKNNDNDHEEKKEIKSNTTDSKEKNTSGKIVVACRENGHASLIDLRCREEVADIEAYSDGHAVTCCSLYQPKSSGLLYVALGGTDGVVSLWDLRKLDSRKYILSLQRDTNAIKRLFSDPHQGLVACSQQGYVWRWQLNDHWDTAQIYTSHEWTGHDQDGIVDMCTWGDNFVFVADKSYRVLQHTI</sequence>
<keyword evidence="1 5" id="KW-0853">WD repeat</keyword>
<dbReference type="InterPro" id="IPR001680">
    <property type="entry name" value="WD40_rpt"/>
</dbReference>
<feature type="compositionally biased region" description="Basic and acidic residues" evidence="6">
    <location>
        <begin position="244"/>
        <end position="268"/>
    </location>
</feature>
<evidence type="ECO:0000256" key="2">
    <source>
        <dbReference type="ARBA" id="ARBA00022737"/>
    </source>
</evidence>
<feature type="region of interest" description="Disordered" evidence="6">
    <location>
        <begin position="225"/>
        <end position="268"/>
    </location>
</feature>
<feature type="compositionally biased region" description="Low complexity" evidence="6">
    <location>
        <begin position="229"/>
        <end position="243"/>
    </location>
</feature>
<proteinExistence type="inferred from homology"/>
<accession>X6M1T2</accession>
<comment type="caution">
    <text evidence="7">The sequence shown here is derived from an EMBL/GenBank/DDBJ whole genome shotgun (WGS) entry which is preliminary data.</text>
</comment>
<gene>
    <name evidence="7" type="ORF">RFI_30472</name>
</gene>
<evidence type="ECO:0000313" key="7">
    <source>
        <dbReference type="EMBL" id="ETO06920.1"/>
    </source>
</evidence>